<evidence type="ECO:0000259" key="2">
    <source>
        <dbReference type="Pfam" id="PF13358"/>
    </source>
</evidence>
<dbReference type="Gene3D" id="3.30.420.10">
    <property type="entry name" value="Ribonuclease H-like superfamily/Ribonuclease H"/>
    <property type="match status" value="1"/>
</dbReference>
<name>A0A6G9ZDN5_9NOCA</name>
<dbReference type="InterPro" id="IPR038717">
    <property type="entry name" value="Tc1-like_DDE_dom"/>
</dbReference>
<dbReference type="GO" id="GO:0003676">
    <property type="term" value="F:nucleic acid binding"/>
    <property type="evidence" value="ECO:0007669"/>
    <property type="project" value="InterPro"/>
</dbReference>
<feature type="region of interest" description="Disordered" evidence="1">
    <location>
        <begin position="236"/>
        <end position="255"/>
    </location>
</feature>
<proteinExistence type="predicted"/>
<evidence type="ECO:0000313" key="4">
    <source>
        <dbReference type="Proteomes" id="UP000500953"/>
    </source>
</evidence>
<sequence>MRVNGKRLRVNIMSTIAFRGALWFSVFTGRFTAQVFTTFLDRLARQAGRKVHVIADRHPVHRSKAARAWLAENAHRIELHLMPGYSPELNPDEILGRRPQTTRPRRPCPQCRRSRRHHPPFPASSPTTTRNSARLLPRTPRPLHQDRGHPIVSAQICAQWTSTLTRFEVELEGDRPSTTSKYPTKRVGLGLDWFRDHHRTTRGSLSESGGTDVRGRPAGLAEGTRRLVVLPPRDLQERRHLSGRGSRQLSGSPAHAGRVCIVRCPRRTDSGHRMRMGWCPGPLGQEIPRVPPPRRPEHQFIAAHIRLSTPVPGRHWRPRQTLLVQCPRHHAPTRS</sequence>
<dbReference type="EMBL" id="CP046173">
    <property type="protein sequence ID" value="QIS23511.1"/>
    <property type="molecule type" value="Genomic_DNA"/>
</dbReference>
<feature type="domain" description="Tc1-like transposase DDE" evidence="2">
    <location>
        <begin position="4"/>
        <end position="95"/>
    </location>
</feature>
<organism evidence="3 4">
    <name type="scientific">Nocardia terpenica</name>
    <dbReference type="NCBI Taxonomy" id="455432"/>
    <lineage>
        <taxon>Bacteria</taxon>
        <taxon>Bacillati</taxon>
        <taxon>Actinomycetota</taxon>
        <taxon>Actinomycetes</taxon>
        <taxon>Mycobacteriales</taxon>
        <taxon>Nocardiaceae</taxon>
        <taxon>Nocardia</taxon>
    </lineage>
</organism>
<evidence type="ECO:0000256" key="1">
    <source>
        <dbReference type="SAM" id="MobiDB-lite"/>
    </source>
</evidence>
<feature type="region of interest" description="Disordered" evidence="1">
    <location>
        <begin position="88"/>
        <end position="147"/>
    </location>
</feature>
<dbReference type="Pfam" id="PF13358">
    <property type="entry name" value="DDE_3"/>
    <property type="match status" value="1"/>
</dbReference>
<gene>
    <name evidence="3" type="ORF">F6W96_39675</name>
</gene>
<accession>A0A6G9ZDN5</accession>
<dbReference type="InterPro" id="IPR036397">
    <property type="entry name" value="RNaseH_sf"/>
</dbReference>
<feature type="compositionally biased region" description="Low complexity" evidence="1">
    <location>
        <begin position="243"/>
        <end position="252"/>
    </location>
</feature>
<evidence type="ECO:0000313" key="3">
    <source>
        <dbReference type="EMBL" id="QIS23511.1"/>
    </source>
</evidence>
<dbReference type="AlphaFoldDB" id="A0A6G9ZDN5"/>
<protein>
    <recommendedName>
        <fullName evidence="2">Tc1-like transposase DDE domain-containing protein</fullName>
    </recommendedName>
</protein>
<dbReference type="Proteomes" id="UP000500953">
    <property type="component" value="Chromosome"/>
</dbReference>
<reference evidence="3 4" key="1">
    <citation type="journal article" date="2019" name="ACS Chem. Biol.">
        <title>Identification and Mobilization of a Cryptic Antibiotic Biosynthesis Gene Locus from a Human-Pathogenic Nocardia Isolate.</title>
        <authorList>
            <person name="Herisse M."/>
            <person name="Ishida K."/>
            <person name="Porter J.L."/>
            <person name="Howden B."/>
            <person name="Hertweck C."/>
            <person name="Stinear T.P."/>
            <person name="Pidot S.J."/>
        </authorList>
    </citation>
    <scope>NUCLEOTIDE SEQUENCE [LARGE SCALE GENOMIC DNA]</scope>
    <source>
        <strain evidence="3 4">AUSMDU00012715</strain>
    </source>
</reference>